<evidence type="ECO:0000313" key="1">
    <source>
        <dbReference type="EMBL" id="GGG09974.1"/>
    </source>
</evidence>
<dbReference type="EMBL" id="BMFP01000002">
    <property type="protein sequence ID" value="GGG09974.1"/>
    <property type="molecule type" value="Genomic_DNA"/>
</dbReference>
<sequence>MKARSYMPNQFGKVITMLLVAIGPMFTSCEKEEGEVVNDIAIELTFKDSSGNDLLDAKTPHAYSPSNIDLYYLTNGKQERVFDGKLDYPKQFFVYQAGSQYVMRLFPSLQEENMRTQTYIKLSETDTDTISCAVKRWGKNNQSVAVTRVWYNNELVWDGTGPRYMEIVK</sequence>
<dbReference type="PROSITE" id="PS51257">
    <property type="entry name" value="PROKAR_LIPOPROTEIN"/>
    <property type="match status" value="1"/>
</dbReference>
<keyword evidence="2" id="KW-1185">Reference proteome</keyword>
<name>A0ABQ1W3R6_9BACT</name>
<proteinExistence type="predicted"/>
<dbReference type="Proteomes" id="UP000634043">
    <property type="component" value="Unassembled WGS sequence"/>
</dbReference>
<accession>A0ABQ1W3R6</accession>
<comment type="caution">
    <text evidence="1">The sequence shown here is derived from an EMBL/GenBank/DDBJ whole genome shotgun (WGS) entry which is preliminary data.</text>
</comment>
<organism evidence="1 2">
    <name type="scientific">Pontibacter amylolyticus</name>
    <dbReference type="NCBI Taxonomy" id="1424080"/>
    <lineage>
        <taxon>Bacteria</taxon>
        <taxon>Pseudomonadati</taxon>
        <taxon>Bacteroidota</taxon>
        <taxon>Cytophagia</taxon>
        <taxon>Cytophagales</taxon>
        <taxon>Hymenobacteraceae</taxon>
        <taxon>Pontibacter</taxon>
    </lineage>
</organism>
<evidence type="ECO:0000313" key="2">
    <source>
        <dbReference type="Proteomes" id="UP000634043"/>
    </source>
</evidence>
<dbReference type="RefSeq" id="WP_188500732.1">
    <property type="nucleotide sequence ID" value="NZ_BMFP01000002.1"/>
</dbReference>
<reference evidence="2" key="1">
    <citation type="journal article" date="2019" name="Int. J. Syst. Evol. Microbiol.">
        <title>The Global Catalogue of Microorganisms (GCM) 10K type strain sequencing project: providing services to taxonomists for standard genome sequencing and annotation.</title>
        <authorList>
            <consortium name="The Broad Institute Genomics Platform"/>
            <consortium name="The Broad Institute Genome Sequencing Center for Infectious Disease"/>
            <person name="Wu L."/>
            <person name="Ma J."/>
        </authorList>
    </citation>
    <scope>NUCLEOTIDE SEQUENCE [LARGE SCALE GENOMIC DNA]</scope>
    <source>
        <strain evidence="2">CGMCC 1.12749</strain>
    </source>
</reference>
<protein>
    <submittedName>
        <fullName evidence="1">Uncharacterized protein</fullName>
    </submittedName>
</protein>
<gene>
    <name evidence="1" type="ORF">GCM10011323_13180</name>
</gene>